<keyword evidence="2" id="KW-1185">Reference proteome</keyword>
<gene>
    <name evidence="1" type="ORF">D915_009912</name>
</gene>
<dbReference type="Proteomes" id="UP000230066">
    <property type="component" value="Unassembled WGS sequence"/>
</dbReference>
<comment type="caution">
    <text evidence="1">The sequence shown here is derived from an EMBL/GenBank/DDBJ whole genome shotgun (WGS) entry which is preliminary data.</text>
</comment>
<protein>
    <submittedName>
        <fullName evidence="1">Uncharacterized protein</fullName>
    </submittedName>
</protein>
<accession>A0A4E0R1G2</accession>
<sequence>MTDEKSSLYQVHLQYLQDVGRLLMNTQIETEYNRLLNQYLTGISGSKTTSFFVCSSLTIAKQNRWIQLAINRFPKFFKTFHAVMSFPLRDRMSPIPLVPPCCQLVCPNCFVRWTHTDKLIRVRCVERRKKEPHRIRQTVSCRRCKARLIIKGYAPSDYTDFQLKPANSITVKGDSTIVVNSRKLKKKKRKERIALYKQETSGSSKNQKKAKPALHGFLSLLS</sequence>
<name>A0A4E0R1G2_FASHE</name>
<reference evidence="1" key="1">
    <citation type="submission" date="2019-03" db="EMBL/GenBank/DDBJ databases">
        <title>Improved annotation for the trematode Fasciola hepatica.</title>
        <authorList>
            <person name="Choi Y.-J."/>
            <person name="Martin J."/>
            <person name="Mitreva M."/>
        </authorList>
    </citation>
    <scope>NUCLEOTIDE SEQUENCE [LARGE SCALE GENOMIC DNA]</scope>
</reference>
<evidence type="ECO:0000313" key="2">
    <source>
        <dbReference type="Proteomes" id="UP000230066"/>
    </source>
</evidence>
<proteinExistence type="predicted"/>
<dbReference type="EMBL" id="JXXN02006699">
    <property type="protein sequence ID" value="THD19331.1"/>
    <property type="molecule type" value="Genomic_DNA"/>
</dbReference>
<evidence type="ECO:0000313" key="1">
    <source>
        <dbReference type="EMBL" id="THD19331.1"/>
    </source>
</evidence>
<organism evidence="1 2">
    <name type="scientific">Fasciola hepatica</name>
    <name type="common">Liver fluke</name>
    <dbReference type="NCBI Taxonomy" id="6192"/>
    <lineage>
        <taxon>Eukaryota</taxon>
        <taxon>Metazoa</taxon>
        <taxon>Spiralia</taxon>
        <taxon>Lophotrochozoa</taxon>
        <taxon>Platyhelminthes</taxon>
        <taxon>Trematoda</taxon>
        <taxon>Digenea</taxon>
        <taxon>Plagiorchiida</taxon>
        <taxon>Echinostomata</taxon>
        <taxon>Echinostomatoidea</taxon>
        <taxon>Fasciolidae</taxon>
        <taxon>Fasciola</taxon>
    </lineage>
</organism>
<dbReference type="AlphaFoldDB" id="A0A4E0R1G2"/>